<organism evidence="2 3">
    <name type="scientific">Ramlibacter aurantiacus</name>
    <dbReference type="NCBI Taxonomy" id="2801330"/>
    <lineage>
        <taxon>Bacteria</taxon>
        <taxon>Pseudomonadati</taxon>
        <taxon>Pseudomonadota</taxon>
        <taxon>Betaproteobacteria</taxon>
        <taxon>Burkholderiales</taxon>
        <taxon>Comamonadaceae</taxon>
        <taxon>Ramlibacter</taxon>
    </lineage>
</organism>
<protein>
    <submittedName>
        <fullName evidence="2">SIMPL domain-containing protein</fullName>
    </submittedName>
</protein>
<evidence type="ECO:0000313" key="3">
    <source>
        <dbReference type="Proteomes" id="UP000613011"/>
    </source>
</evidence>
<dbReference type="InterPro" id="IPR007497">
    <property type="entry name" value="SIMPL/DUF541"/>
</dbReference>
<name>A0A937D4I1_9BURK</name>
<dbReference type="AlphaFoldDB" id="A0A937D4I1"/>
<feature type="signal peptide" evidence="1">
    <location>
        <begin position="1"/>
        <end position="23"/>
    </location>
</feature>
<dbReference type="PANTHER" id="PTHR34387:SF1">
    <property type="entry name" value="PERIPLASMIC IMMUNOGENIC PROTEIN"/>
    <property type="match status" value="1"/>
</dbReference>
<dbReference type="RefSeq" id="WP_201683433.1">
    <property type="nucleotide sequence ID" value="NZ_JAEQNA010000002.1"/>
</dbReference>
<dbReference type="Proteomes" id="UP000613011">
    <property type="component" value="Unassembled WGS sequence"/>
</dbReference>
<dbReference type="Gene3D" id="3.30.110.170">
    <property type="entry name" value="Protein of unknown function (DUF541), domain 1"/>
    <property type="match status" value="1"/>
</dbReference>
<dbReference type="EMBL" id="JAEQNA010000002">
    <property type="protein sequence ID" value="MBL0420352.1"/>
    <property type="molecule type" value="Genomic_DNA"/>
</dbReference>
<dbReference type="InterPro" id="IPR052022">
    <property type="entry name" value="26kDa_periplasmic_antigen"/>
</dbReference>
<dbReference type="GO" id="GO:0006974">
    <property type="term" value="P:DNA damage response"/>
    <property type="evidence" value="ECO:0007669"/>
    <property type="project" value="TreeGrafter"/>
</dbReference>
<keyword evidence="1" id="KW-0732">Signal</keyword>
<accession>A0A937D4I1</accession>
<evidence type="ECO:0000256" key="1">
    <source>
        <dbReference type="SAM" id="SignalP"/>
    </source>
</evidence>
<feature type="chain" id="PRO_5038048532" evidence="1">
    <location>
        <begin position="24"/>
        <end position="245"/>
    </location>
</feature>
<dbReference type="Gene3D" id="3.30.70.2970">
    <property type="entry name" value="Protein of unknown function (DUF541), domain 2"/>
    <property type="match status" value="1"/>
</dbReference>
<comment type="caution">
    <text evidence="2">The sequence shown here is derived from an EMBL/GenBank/DDBJ whole genome shotgun (WGS) entry which is preliminary data.</text>
</comment>
<keyword evidence="3" id="KW-1185">Reference proteome</keyword>
<reference evidence="2" key="1">
    <citation type="submission" date="2021-01" db="EMBL/GenBank/DDBJ databases">
        <title>Ramlibacter sp. strain AW1 16S ribosomal RNA gene Genome sequencing and assembly.</title>
        <authorList>
            <person name="Kang M."/>
        </authorList>
    </citation>
    <scope>NUCLEOTIDE SEQUENCE</scope>
    <source>
        <strain evidence="2">AW1</strain>
    </source>
</reference>
<proteinExistence type="predicted"/>
<sequence>MKPDLRVAALILPWLLQSFVAVAQTPPATPLVPENVLNFSTSASVDVPQDKLSLRLSTTREAPVAQAVQEQLKAAVDQALGQLRPQAQEQLMEVRTGGLNVQPRFGRDGRIQSWTGTAEILLEGQDIARITRAAGRIESMTVAGVEFGLSRERLREAEARAQHEAIQRFRAKATELARAFGFGGYVLREASVDSNEQGPPPRPRMLAMEARAATADSPVPVEAGRTTVRVNVSGSIQMNAPVGAR</sequence>
<dbReference type="PANTHER" id="PTHR34387">
    <property type="entry name" value="SLR1258 PROTEIN"/>
    <property type="match status" value="1"/>
</dbReference>
<dbReference type="Pfam" id="PF04402">
    <property type="entry name" value="SIMPL"/>
    <property type="match status" value="1"/>
</dbReference>
<evidence type="ECO:0000313" key="2">
    <source>
        <dbReference type="EMBL" id="MBL0420352.1"/>
    </source>
</evidence>
<gene>
    <name evidence="2" type="ORF">JI739_08355</name>
</gene>